<dbReference type="Proteomes" id="UP001205560">
    <property type="component" value="Unassembled WGS sequence"/>
</dbReference>
<dbReference type="GO" id="GO:0016787">
    <property type="term" value="F:hydrolase activity"/>
    <property type="evidence" value="ECO:0007669"/>
    <property type="project" value="UniProtKB-KW"/>
</dbReference>
<dbReference type="InterPro" id="IPR000073">
    <property type="entry name" value="AB_hydrolase_1"/>
</dbReference>
<dbReference type="Gene3D" id="3.40.50.1820">
    <property type="entry name" value="alpha/beta hydrolase"/>
    <property type="match status" value="1"/>
</dbReference>
<evidence type="ECO:0000313" key="4">
    <source>
        <dbReference type="Proteomes" id="UP001205560"/>
    </source>
</evidence>
<dbReference type="SMART" id="SM00824">
    <property type="entry name" value="PKS_TE"/>
    <property type="match status" value="1"/>
</dbReference>
<dbReference type="InterPro" id="IPR029058">
    <property type="entry name" value="AB_hydrolase_fold"/>
</dbReference>
<evidence type="ECO:0000256" key="1">
    <source>
        <dbReference type="SAM" id="SignalP"/>
    </source>
</evidence>
<dbReference type="PANTHER" id="PTHR43798">
    <property type="entry name" value="MONOACYLGLYCEROL LIPASE"/>
    <property type="match status" value="1"/>
</dbReference>
<reference evidence="3 4" key="1">
    <citation type="submission" date="2022-08" db="EMBL/GenBank/DDBJ databases">
        <title>Reclassification of Massilia species as members of the genera Telluria, Duganella, Pseudoduganella, Mokoshia gen. nov. and Zemynaea gen. nov. using orthogonal and non-orthogonal genome-based approaches.</title>
        <authorList>
            <person name="Bowman J.P."/>
        </authorList>
    </citation>
    <scope>NUCLEOTIDE SEQUENCE [LARGE SCALE GENOMIC DNA]</scope>
    <source>
        <strain evidence="3 4">LMG 28164</strain>
    </source>
</reference>
<keyword evidence="3" id="KW-0378">Hydrolase</keyword>
<name>A0ABT2A5X3_9BURK</name>
<dbReference type="RefSeq" id="WP_258845360.1">
    <property type="nucleotide sequence ID" value="NZ_JANUGX010000010.1"/>
</dbReference>
<comment type="caution">
    <text evidence="3">The sequence shown here is derived from an EMBL/GenBank/DDBJ whole genome shotgun (WGS) entry which is preliminary data.</text>
</comment>
<feature type="signal peptide" evidence="1">
    <location>
        <begin position="1"/>
        <end position="31"/>
    </location>
</feature>
<feature type="chain" id="PRO_5046231740" evidence="1">
    <location>
        <begin position="32"/>
        <end position="324"/>
    </location>
</feature>
<dbReference type="InterPro" id="IPR020802">
    <property type="entry name" value="TesA-like"/>
</dbReference>
<dbReference type="EMBL" id="JANUGX010000010">
    <property type="protein sequence ID" value="MCS0589596.1"/>
    <property type="molecule type" value="Genomic_DNA"/>
</dbReference>
<dbReference type="InterPro" id="IPR050266">
    <property type="entry name" value="AB_hydrolase_sf"/>
</dbReference>
<feature type="domain" description="Thioesterase TesA-like" evidence="2">
    <location>
        <begin position="73"/>
        <end position="321"/>
    </location>
</feature>
<keyword evidence="4" id="KW-1185">Reference proteome</keyword>
<gene>
    <name evidence="3" type="ORF">NX782_10305</name>
</gene>
<keyword evidence="1" id="KW-0732">Signal</keyword>
<dbReference type="PANTHER" id="PTHR43798:SF33">
    <property type="entry name" value="HYDROLASE, PUTATIVE (AFU_ORTHOLOGUE AFUA_2G14860)-RELATED"/>
    <property type="match status" value="1"/>
</dbReference>
<accession>A0ABT2A5X3</accession>
<sequence length="324" mass="34198">MSLFTCRKPYALFPVAVGVLVAMLSSGPGHAAETAAPPANRFAATIAPAERFEIDGVLVEKHGKADRPGRPLILIPGLATGGWVWQETVRAFSGEHAVYVLNLPGFDGRPAAPAKAFDAARAAVAKLIEQRRLDKPVIVGHSLGATMAIAVAEDKPAQVGGVVAIDGLPVMPGTEDLPPAERSRYAQTMKARLAGANASLFASQQQGYMRTIGVMDMGRADDIALLTGRSDPASVGQYAADVIELDLRPGLKNIQAPVLVISPFFDIDGGAQGLTADAKADYYRALMQGAPKIEVVTVAPARHFAMIDQPQQVNDAIRKYLASL</sequence>
<dbReference type="Pfam" id="PF12697">
    <property type="entry name" value="Abhydrolase_6"/>
    <property type="match status" value="1"/>
</dbReference>
<protein>
    <submittedName>
        <fullName evidence="3">Alpha/beta hydrolase</fullName>
    </submittedName>
</protein>
<evidence type="ECO:0000313" key="3">
    <source>
        <dbReference type="EMBL" id="MCS0589596.1"/>
    </source>
</evidence>
<evidence type="ECO:0000259" key="2">
    <source>
        <dbReference type="SMART" id="SM00824"/>
    </source>
</evidence>
<proteinExistence type="predicted"/>
<dbReference type="SUPFAM" id="SSF53474">
    <property type="entry name" value="alpha/beta-Hydrolases"/>
    <property type="match status" value="1"/>
</dbReference>
<organism evidence="3 4">
    <name type="scientific">Massilia norwichensis</name>
    <dbReference type="NCBI Taxonomy" id="1442366"/>
    <lineage>
        <taxon>Bacteria</taxon>
        <taxon>Pseudomonadati</taxon>
        <taxon>Pseudomonadota</taxon>
        <taxon>Betaproteobacteria</taxon>
        <taxon>Burkholderiales</taxon>
        <taxon>Oxalobacteraceae</taxon>
        <taxon>Telluria group</taxon>
        <taxon>Massilia</taxon>
    </lineage>
</organism>